<organism evidence="1 2">
    <name type="scientific">Sphingomonas donggukensis</name>
    <dbReference type="NCBI Taxonomy" id="2949093"/>
    <lineage>
        <taxon>Bacteria</taxon>
        <taxon>Pseudomonadati</taxon>
        <taxon>Pseudomonadota</taxon>
        <taxon>Alphaproteobacteria</taxon>
        <taxon>Sphingomonadales</taxon>
        <taxon>Sphingomonadaceae</taxon>
        <taxon>Sphingomonas</taxon>
    </lineage>
</organism>
<sequence>MIALLLPLAQAIAPQPAAPPAFAPPPERRYVLTQTETRDDGHGVQRFVLVRHVTFTPRPGGYLATIEGVRVDGSGAPGGAGARFDAMLRGTIGRRLRLLLDDAGTVVDVQDRAAEWARHIGAIERALAGRPAARVALALKPLRNMTPAQQIAQLGEAVAPLVATGVVARGAFADRPVSIAGTTPVGAVALTGQERVERRGDGTLALDRTTAGGAITRRESAIVDAATGIARLRTDTSVVTSASGRLTITRRYTID</sequence>
<keyword evidence="2" id="KW-1185">Reference proteome</keyword>
<protein>
    <recommendedName>
        <fullName evidence="3">DUF4908 domain-containing protein</fullName>
    </recommendedName>
</protein>
<gene>
    <name evidence="1" type="ORF">M9980_02030</name>
</gene>
<evidence type="ECO:0000313" key="1">
    <source>
        <dbReference type="EMBL" id="URW76032.1"/>
    </source>
</evidence>
<name>A0ABY4TWZ2_9SPHN</name>
<evidence type="ECO:0008006" key="3">
    <source>
        <dbReference type="Google" id="ProtNLM"/>
    </source>
</evidence>
<proteinExistence type="predicted"/>
<evidence type="ECO:0000313" key="2">
    <source>
        <dbReference type="Proteomes" id="UP001055580"/>
    </source>
</evidence>
<accession>A0ABY4TWZ2</accession>
<dbReference type="RefSeq" id="WP_250752809.1">
    <property type="nucleotide sequence ID" value="NZ_CP098401.1"/>
</dbReference>
<reference evidence="1" key="1">
    <citation type="submission" date="2022-05" db="EMBL/GenBank/DDBJ databases">
        <title>Sphingomonas sp. strain RMG20 Genome sequencing and assembly.</title>
        <authorList>
            <person name="Kim I."/>
        </authorList>
    </citation>
    <scope>NUCLEOTIDE SEQUENCE</scope>
    <source>
        <strain evidence="1">RMG20</strain>
    </source>
</reference>
<dbReference type="Proteomes" id="UP001055580">
    <property type="component" value="Chromosome"/>
</dbReference>
<dbReference type="EMBL" id="CP098401">
    <property type="protein sequence ID" value="URW76032.1"/>
    <property type="molecule type" value="Genomic_DNA"/>
</dbReference>